<dbReference type="InterPro" id="IPR018389">
    <property type="entry name" value="DctP_fam"/>
</dbReference>
<protein>
    <submittedName>
        <fullName evidence="2">TRAP transporter substrate-binding protein</fullName>
    </submittedName>
</protein>
<dbReference type="InterPro" id="IPR038404">
    <property type="entry name" value="TRAP_DctP_sf"/>
</dbReference>
<dbReference type="Pfam" id="PF03480">
    <property type="entry name" value="DctP"/>
    <property type="match status" value="1"/>
</dbReference>
<dbReference type="PIRSF" id="PIRSF006470">
    <property type="entry name" value="DctB"/>
    <property type="match status" value="1"/>
</dbReference>
<dbReference type="PANTHER" id="PTHR33376">
    <property type="match status" value="1"/>
</dbReference>
<dbReference type="Proteomes" id="UP000663923">
    <property type="component" value="Chromosome"/>
</dbReference>
<sequence length="340" mass="37593">MNRIDSLSSLRQPHFTRRAVLAGGATLLASCSMKLSGALTSADTHVGSYPTVQAVIRFGELLKERTNGKLSVQMYPGGQLGNERDTLEITTFGGLDFNRVNLAPLNSIEPLTIVAALPFLFESTEHMRGALDGPIGDEILASLERHGLIGLCFYDSGARSFYNTRGPIQTPDDMRGLKLRVPGSDLYVAMVNSLGADATPMPLDEVYQSLAQGVIDGAENNWPSFESGRHYEVARYYSLTRHLLAPEVFVMSKISWDKLSSEEQAIVRQSARDSVPYMRQLWDEQVERSRKTVLASGVSVNEVDPALFTDKMTGMWDSFVTTSKQRELVDRMLSMRTGKS</sequence>
<dbReference type="PANTHER" id="PTHR33376:SF2">
    <property type="entry name" value="DICARBOXYLATE-BINDING PERIPLASMIC PROTEIN"/>
    <property type="match status" value="1"/>
</dbReference>
<reference evidence="2 3" key="1">
    <citation type="submission" date="2021-03" db="EMBL/GenBank/DDBJ databases">
        <title>Complete genome of Parasphingorhabdus_sp.JHSY0214.</title>
        <authorList>
            <person name="Yoo J.H."/>
            <person name="Bae J.W."/>
        </authorList>
    </citation>
    <scope>NUCLEOTIDE SEQUENCE [LARGE SCALE GENOMIC DNA]</scope>
    <source>
        <strain evidence="2 3">JHSY0214</strain>
    </source>
</reference>
<dbReference type="Gene3D" id="3.40.190.170">
    <property type="entry name" value="Bacterial extracellular solute-binding protein, family 7"/>
    <property type="match status" value="1"/>
</dbReference>
<dbReference type="EMBL" id="CP071794">
    <property type="protein sequence ID" value="QTD57629.1"/>
    <property type="molecule type" value="Genomic_DNA"/>
</dbReference>
<dbReference type="NCBIfam" id="TIGR00787">
    <property type="entry name" value="dctP"/>
    <property type="match status" value="1"/>
</dbReference>
<dbReference type="InterPro" id="IPR004682">
    <property type="entry name" value="TRAP_DctP"/>
</dbReference>
<accession>A0ABX7TAE1</accession>
<evidence type="ECO:0000313" key="3">
    <source>
        <dbReference type="Proteomes" id="UP000663923"/>
    </source>
</evidence>
<proteinExistence type="predicted"/>
<organism evidence="2 3">
    <name type="scientific">Parasphingorhabdus cellanae</name>
    <dbReference type="NCBI Taxonomy" id="2806553"/>
    <lineage>
        <taxon>Bacteria</taxon>
        <taxon>Pseudomonadati</taxon>
        <taxon>Pseudomonadota</taxon>
        <taxon>Alphaproteobacteria</taxon>
        <taxon>Sphingomonadales</taxon>
        <taxon>Sphingomonadaceae</taxon>
        <taxon>Parasphingorhabdus</taxon>
    </lineage>
</organism>
<evidence type="ECO:0000313" key="2">
    <source>
        <dbReference type="EMBL" id="QTD57629.1"/>
    </source>
</evidence>
<keyword evidence="1" id="KW-0732">Signal</keyword>
<name>A0ABX7TAE1_9SPHN</name>
<dbReference type="PROSITE" id="PS51257">
    <property type="entry name" value="PROKAR_LIPOPROTEIN"/>
    <property type="match status" value="1"/>
</dbReference>
<evidence type="ECO:0000256" key="1">
    <source>
        <dbReference type="ARBA" id="ARBA00022729"/>
    </source>
</evidence>
<gene>
    <name evidence="2" type="ORF">J4G78_08995</name>
</gene>
<dbReference type="NCBIfam" id="NF037995">
    <property type="entry name" value="TRAP_S1"/>
    <property type="match status" value="1"/>
</dbReference>
<keyword evidence="3" id="KW-1185">Reference proteome</keyword>
<dbReference type="CDD" id="cd13671">
    <property type="entry name" value="PBP2_TRAP_SBP_like_3"/>
    <property type="match status" value="1"/>
</dbReference>